<dbReference type="GO" id="GO:0033842">
    <property type="term" value="F:N-acetyl-beta-glucosaminyl-derivative 4-beta-N-acetylgalactosaminyltransferase activity"/>
    <property type="evidence" value="ECO:0007669"/>
    <property type="project" value="TreeGrafter"/>
</dbReference>
<evidence type="ECO:0000259" key="12">
    <source>
        <dbReference type="Pfam" id="PF02709"/>
    </source>
</evidence>
<dbReference type="GO" id="GO:0016020">
    <property type="term" value="C:membrane"/>
    <property type="evidence" value="ECO:0007669"/>
    <property type="project" value="UniProtKB-SubCell"/>
</dbReference>
<dbReference type="Proteomes" id="UP000663879">
    <property type="component" value="Unassembled WGS sequence"/>
</dbReference>
<sequence>MNDSLKKRYSSPIKDYLGDNEQTSFLEFDTISTLNSFSSSPSSNRSPSLHKYARVSLNTSSLTSQMKFFKKFKKLIVHIFLISILFYLTHNYLKKSNRKVIKRLYLKDFDLLYKNENSGIVSRNLAIYDEFYQIKQAASQVYSSVQFPFEYCTDYQNLKGQIDVEKVLEDLNLTNLVNFYKTIKTNNMTYENSSMELGELWNSTDINLLNSTDDFMSRDLVDYENIEQGGHWKPKQCKSRFKVAIIIPFRDRLPHLKVITNYLHMFLQRQMLDYRIFVVEPTIPLNISFNKGRVMNSAYLEVLKVDPKIDCIIFHDVDLIPEDDRNIYTCSSRPRHLSVAIDKFDYVLPYSYLVGGVLSIRTDQYKLTNGYSNSYWGWGGEDDDFSVRIKKANLILQRPPTKIARYRMMKHKPQTLNKDRFKLLRRTSKVIKNDGLTTVKYTVIDYTKFKLFTYILIDVGNP</sequence>
<keyword evidence="15" id="KW-1185">Reference proteome</keyword>
<evidence type="ECO:0000256" key="6">
    <source>
        <dbReference type="ARBA" id="ARBA00022692"/>
    </source>
</evidence>
<evidence type="ECO:0000259" key="13">
    <source>
        <dbReference type="Pfam" id="PF13733"/>
    </source>
</evidence>
<dbReference type="GO" id="GO:0006688">
    <property type="term" value="P:glycosphingolipid biosynthetic process"/>
    <property type="evidence" value="ECO:0007669"/>
    <property type="project" value="TreeGrafter"/>
</dbReference>
<evidence type="ECO:0000256" key="11">
    <source>
        <dbReference type="RuleBase" id="RU368121"/>
    </source>
</evidence>
<dbReference type="PANTHER" id="PTHR19300">
    <property type="entry name" value="BETA-1,4-GALACTOSYLTRANSFERASE"/>
    <property type="match status" value="1"/>
</dbReference>
<dbReference type="GO" id="GO:0005794">
    <property type="term" value="C:Golgi apparatus"/>
    <property type="evidence" value="ECO:0007669"/>
    <property type="project" value="TreeGrafter"/>
</dbReference>
<evidence type="ECO:0000256" key="1">
    <source>
        <dbReference type="ARBA" id="ARBA00004606"/>
    </source>
</evidence>
<feature type="domain" description="Galactosyltransferase C-terminal" evidence="12">
    <location>
        <begin position="335"/>
        <end position="412"/>
    </location>
</feature>
<comment type="pathway">
    <text evidence="2 11">Protein modification; protein glycosylation.</text>
</comment>
<keyword evidence="8 11" id="KW-1133">Transmembrane helix</keyword>
<gene>
    <name evidence="14" type="ORF">OXX778_LOCUS11457</name>
</gene>
<dbReference type="OrthoDB" id="10038994at2759"/>
<keyword evidence="9 11" id="KW-0472">Membrane</keyword>
<keyword evidence="6 11" id="KW-0812">Transmembrane</keyword>
<reference evidence="14" key="1">
    <citation type="submission" date="2021-02" db="EMBL/GenBank/DDBJ databases">
        <authorList>
            <person name="Nowell W R."/>
        </authorList>
    </citation>
    <scope>NUCLEOTIDE SEQUENCE</scope>
    <source>
        <strain evidence="14">Ploen Becks lab</strain>
    </source>
</reference>
<dbReference type="CDD" id="cd00899">
    <property type="entry name" value="b4GalT"/>
    <property type="match status" value="1"/>
</dbReference>
<evidence type="ECO:0000313" key="15">
    <source>
        <dbReference type="Proteomes" id="UP000663879"/>
    </source>
</evidence>
<proteinExistence type="inferred from homology"/>
<feature type="transmembrane region" description="Helical" evidence="11">
    <location>
        <begin position="75"/>
        <end position="93"/>
    </location>
</feature>
<accession>A0A813ZP04</accession>
<keyword evidence="4 11" id="KW-0328">Glycosyltransferase</keyword>
<dbReference type="Pfam" id="PF13733">
    <property type="entry name" value="Glyco_transf_7N"/>
    <property type="match status" value="1"/>
</dbReference>
<evidence type="ECO:0000256" key="2">
    <source>
        <dbReference type="ARBA" id="ARBA00004922"/>
    </source>
</evidence>
<name>A0A813ZP04_9BILA</name>
<comment type="similarity">
    <text evidence="3 11">Belongs to the glycosyltransferase 7 family.</text>
</comment>
<evidence type="ECO:0000313" key="14">
    <source>
        <dbReference type="EMBL" id="CAF0902217.1"/>
    </source>
</evidence>
<dbReference type="GO" id="GO:0008378">
    <property type="term" value="F:galactosyltransferase activity"/>
    <property type="evidence" value="ECO:0007669"/>
    <property type="project" value="TreeGrafter"/>
</dbReference>
<comment type="caution">
    <text evidence="14">The sequence shown here is derived from an EMBL/GenBank/DDBJ whole genome shotgun (WGS) entry which is preliminary data.</text>
</comment>
<keyword evidence="10 11" id="KW-0325">Glycoprotein</keyword>
<comment type="function">
    <text evidence="11">Catalyses the transfer of galactose onto proteins or lipids.</text>
</comment>
<dbReference type="InterPro" id="IPR003859">
    <property type="entry name" value="Galactosyl_T"/>
</dbReference>
<evidence type="ECO:0000256" key="10">
    <source>
        <dbReference type="ARBA" id="ARBA00023180"/>
    </source>
</evidence>
<keyword evidence="7 11" id="KW-0735">Signal-anchor</keyword>
<evidence type="ECO:0000256" key="3">
    <source>
        <dbReference type="ARBA" id="ARBA00005735"/>
    </source>
</evidence>
<comment type="subcellular location">
    <subcellularLocation>
        <location evidence="1">Membrane</location>
        <topology evidence="1">Single-pass type II membrane protein</topology>
    </subcellularLocation>
</comment>
<feature type="domain" description="Galactosyltransferase N-terminal" evidence="13">
    <location>
        <begin position="222"/>
        <end position="331"/>
    </location>
</feature>
<keyword evidence="5 11" id="KW-0808">Transferase</keyword>
<evidence type="ECO:0000256" key="7">
    <source>
        <dbReference type="ARBA" id="ARBA00022968"/>
    </source>
</evidence>
<evidence type="ECO:0000256" key="5">
    <source>
        <dbReference type="ARBA" id="ARBA00022679"/>
    </source>
</evidence>
<dbReference type="Gene3D" id="3.90.550.10">
    <property type="entry name" value="Spore Coat Polysaccharide Biosynthesis Protein SpsA, Chain A"/>
    <property type="match status" value="1"/>
</dbReference>
<protein>
    <recommendedName>
        <fullName evidence="11">Beta-1,4-galactosyltransferase</fullName>
        <ecNumber evidence="11">2.4.1.-</ecNumber>
    </recommendedName>
</protein>
<dbReference type="AlphaFoldDB" id="A0A813ZP04"/>
<evidence type="ECO:0000256" key="8">
    <source>
        <dbReference type="ARBA" id="ARBA00022989"/>
    </source>
</evidence>
<dbReference type="InterPro" id="IPR027995">
    <property type="entry name" value="Galactosyl_T_N"/>
</dbReference>
<dbReference type="UniPathway" id="UPA00378"/>
<dbReference type="InterPro" id="IPR027791">
    <property type="entry name" value="Galactosyl_T_C"/>
</dbReference>
<organism evidence="14 15">
    <name type="scientific">Brachionus calyciflorus</name>
    <dbReference type="NCBI Taxonomy" id="104777"/>
    <lineage>
        <taxon>Eukaryota</taxon>
        <taxon>Metazoa</taxon>
        <taxon>Spiralia</taxon>
        <taxon>Gnathifera</taxon>
        <taxon>Rotifera</taxon>
        <taxon>Eurotatoria</taxon>
        <taxon>Monogononta</taxon>
        <taxon>Pseudotrocha</taxon>
        <taxon>Ploima</taxon>
        <taxon>Brachionidae</taxon>
        <taxon>Brachionus</taxon>
    </lineage>
</organism>
<evidence type="ECO:0000256" key="4">
    <source>
        <dbReference type="ARBA" id="ARBA00022676"/>
    </source>
</evidence>
<dbReference type="EMBL" id="CAJNOC010001943">
    <property type="protein sequence ID" value="CAF0902217.1"/>
    <property type="molecule type" value="Genomic_DNA"/>
</dbReference>
<evidence type="ECO:0000256" key="9">
    <source>
        <dbReference type="ARBA" id="ARBA00023136"/>
    </source>
</evidence>
<dbReference type="GO" id="GO:0005975">
    <property type="term" value="P:carbohydrate metabolic process"/>
    <property type="evidence" value="ECO:0007669"/>
    <property type="project" value="InterPro"/>
</dbReference>
<dbReference type="EC" id="2.4.1.-" evidence="11"/>
<dbReference type="PRINTS" id="PR02050">
    <property type="entry name" value="B14GALTRFASE"/>
</dbReference>
<dbReference type="InterPro" id="IPR029044">
    <property type="entry name" value="Nucleotide-diphossugar_trans"/>
</dbReference>
<dbReference type="PANTHER" id="PTHR19300:SF57">
    <property type="entry name" value="BETA-1,4-N-ACETYLGALACTOSAMINYLTRANSFERASE"/>
    <property type="match status" value="1"/>
</dbReference>
<dbReference type="Pfam" id="PF02709">
    <property type="entry name" value="Glyco_transf_7C"/>
    <property type="match status" value="1"/>
</dbReference>
<dbReference type="SUPFAM" id="SSF53448">
    <property type="entry name" value="Nucleotide-diphospho-sugar transferases"/>
    <property type="match status" value="1"/>
</dbReference>